<organism evidence="2">
    <name type="scientific">uncultured Desulfobacterium sp</name>
    <dbReference type="NCBI Taxonomy" id="201089"/>
    <lineage>
        <taxon>Bacteria</taxon>
        <taxon>Pseudomonadati</taxon>
        <taxon>Thermodesulfobacteriota</taxon>
        <taxon>Desulfobacteria</taxon>
        <taxon>Desulfobacterales</taxon>
        <taxon>Desulfobacteriaceae</taxon>
        <taxon>Desulfobacterium</taxon>
        <taxon>environmental samples</taxon>
    </lineage>
</organism>
<dbReference type="EMBL" id="OJIN01000117">
    <property type="protein sequence ID" value="SPD74081.1"/>
    <property type="molecule type" value="Genomic_DNA"/>
</dbReference>
<evidence type="ECO:0000256" key="1">
    <source>
        <dbReference type="SAM" id="Phobius"/>
    </source>
</evidence>
<gene>
    <name evidence="2" type="ORF">PITCH_A2030225</name>
</gene>
<reference evidence="2" key="1">
    <citation type="submission" date="2018-01" db="EMBL/GenBank/DDBJ databases">
        <authorList>
            <person name="Regsiter A."/>
            <person name="William W."/>
        </authorList>
    </citation>
    <scope>NUCLEOTIDE SEQUENCE</scope>
    <source>
        <strain evidence="2">TRIP AH-1</strain>
    </source>
</reference>
<feature type="transmembrane region" description="Helical" evidence="1">
    <location>
        <begin position="6"/>
        <end position="28"/>
    </location>
</feature>
<name>A0A445MXK1_9BACT</name>
<proteinExistence type="predicted"/>
<evidence type="ECO:0000313" key="2">
    <source>
        <dbReference type="EMBL" id="SPD74081.1"/>
    </source>
</evidence>
<dbReference type="AlphaFoldDB" id="A0A445MXK1"/>
<protein>
    <recommendedName>
        <fullName evidence="3">DUF2721 domain-containing protein</fullName>
    </recommendedName>
</protein>
<keyword evidence="1" id="KW-1133">Transmembrane helix</keyword>
<keyword evidence="1" id="KW-0472">Membrane</keyword>
<feature type="transmembrane region" description="Helical" evidence="1">
    <location>
        <begin position="72"/>
        <end position="100"/>
    </location>
</feature>
<keyword evidence="1" id="KW-0812">Transmembrane</keyword>
<sequence length="145" mass="16139">MDNTQLISALQTVISPVVLISGVGMLVLSMTNRFSHTTDRARFLANERRKLDGLARERAESQIRILHSRLRVLLLGIALALGSVLLTALLIITLFANYLFATTFRILIVVFFAMSLLSLVSSLILFIRDMSLSLTALQEDLHDVL</sequence>
<evidence type="ECO:0008006" key="3">
    <source>
        <dbReference type="Google" id="ProtNLM"/>
    </source>
</evidence>
<dbReference type="Pfam" id="PF11026">
    <property type="entry name" value="DUF2721"/>
    <property type="match status" value="1"/>
</dbReference>
<accession>A0A445MXK1</accession>
<dbReference type="InterPro" id="IPR021279">
    <property type="entry name" value="DUF2721"/>
</dbReference>
<feature type="transmembrane region" description="Helical" evidence="1">
    <location>
        <begin position="106"/>
        <end position="127"/>
    </location>
</feature>